<comment type="similarity">
    <text evidence="2">Belongs to the DivIVA family.</text>
</comment>
<evidence type="ECO:0000313" key="10">
    <source>
        <dbReference type="Proteomes" id="UP000008080"/>
    </source>
</evidence>
<keyword evidence="10" id="KW-1185">Reference proteome</keyword>
<evidence type="ECO:0000256" key="7">
    <source>
        <dbReference type="SAM" id="Coils"/>
    </source>
</evidence>
<keyword evidence="4 9" id="KW-0132">Cell division</keyword>
<accession>Q6MQK2</accession>
<dbReference type="Pfam" id="PF05103">
    <property type="entry name" value="DivIVA"/>
    <property type="match status" value="1"/>
</dbReference>
<dbReference type="KEGG" id="bba:Bd0464"/>
<dbReference type="InterPro" id="IPR019933">
    <property type="entry name" value="DivIVA_domain"/>
</dbReference>
<dbReference type="GO" id="GO:0051301">
    <property type="term" value="P:cell division"/>
    <property type="evidence" value="ECO:0007669"/>
    <property type="project" value="UniProtKB-KW"/>
</dbReference>
<dbReference type="GO" id="GO:0005737">
    <property type="term" value="C:cytoplasm"/>
    <property type="evidence" value="ECO:0007669"/>
    <property type="project" value="UniProtKB-SubCell"/>
</dbReference>
<feature type="coiled-coil region" evidence="7">
    <location>
        <begin position="111"/>
        <end position="138"/>
    </location>
</feature>
<name>Q6MQK2_BDEBA</name>
<dbReference type="HOGENOM" id="CLU_076854_2_0_7"/>
<proteinExistence type="inferred from homology"/>
<keyword evidence="6" id="KW-0131">Cell cycle</keyword>
<dbReference type="eggNOG" id="COG3599">
    <property type="taxonomic scope" value="Bacteria"/>
</dbReference>
<dbReference type="NCBIfam" id="TIGR03544">
    <property type="entry name" value="DivI1A_domain"/>
    <property type="match status" value="1"/>
</dbReference>
<dbReference type="PANTHER" id="PTHR35794:SF2">
    <property type="entry name" value="CELL DIVISION PROTEIN DIVIVA"/>
    <property type="match status" value="1"/>
</dbReference>
<organism evidence="9 10">
    <name type="scientific">Bdellovibrio bacteriovorus (strain ATCC 15356 / DSM 50701 / NCIMB 9529 / HD100)</name>
    <dbReference type="NCBI Taxonomy" id="264462"/>
    <lineage>
        <taxon>Bacteria</taxon>
        <taxon>Pseudomonadati</taxon>
        <taxon>Bdellovibrionota</taxon>
        <taxon>Bdellovibrionia</taxon>
        <taxon>Bdellovibrionales</taxon>
        <taxon>Pseudobdellovibrionaceae</taxon>
        <taxon>Bdellovibrio</taxon>
    </lineage>
</organism>
<evidence type="ECO:0000256" key="5">
    <source>
        <dbReference type="ARBA" id="ARBA00023054"/>
    </source>
</evidence>
<feature type="region of interest" description="Disordered" evidence="8">
    <location>
        <begin position="155"/>
        <end position="178"/>
    </location>
</feature>
<evidence type="ECO:0000256" key="2">
    <source>
        <dbReference type="ARBA" id="ARBA00009008"/>
    </source>
</evidence>
<reference evidence="9 10" key="1">
    <citation type="journal article" date="2004" name="Science">
        <title>A predator unmasked: life cycle of Bdellovibrio bacteriovorus from a genomic perspective.</title>
        <authorList>
            <person name="Rendulic S."/>
            <person name="Jagtap P."/>
            <person name="Rosinus A."/>
            <person name="Eppinger M."/>
            <person name="Baar C."/>
            <person name="Lanz C."/>
            <person name="Keller H."/>
            <person name="Lambert C."/>
            <person name="Evans K.J."/>
            <person name="Goesmann A."/>
            <person name="Meyer F."/>
            <person name="Sockett R.E."/>
            <person name="Schuster S.C."/>
        </authorList>
    </citation>
    <scope>NUCLEOTIDE SEQUENCE [LARGE SCALE GENOMIC DNA]</scope>
    <source>
        <strain evidence="10">ATCC 15356 / DSM 50701 / NCIMB 9529 / HD100</strain>
    </source>
</reference>
<evidence type="ECO:0000313" key="9">
    <source>
        <dbReference type="EMBL" id="CAE78445.1"/>
    </source>
</evidence>
<dbReference type="SMR" id="Q6MQK2"/>
<protein>
    <submittedName>
        <fullName evidence="9">Cell division protein DivIVA homologue</fullName>
    </submittedName>
</protein>
<dbReference type="InterPro" id="IPR007793">
    <property type="entry name" value="DivIVA_fam"/>
</dbReference>
<evidence type="ECO:0000256" key="8">
    <source>
        <dbReference type="SAM" id="MobiDB-lite"/>
    </source>
</evidence>
<dbReference type="Proteomes" id="UP000008080">
    <property type="component" value="Chromosome"/>
</dbReference>
<evidence type="ECO:0000256" key="1">
    <source>
        <dbReference type="ARBA" id="ARBA00004496"/>
    </source>
</evidence>
<feature type="coiled-coil region" evidence="7">
    <location>
        <begin position="29"/>
        <end position="63"/>
    </location>
</feature>
<keyword evidence="5 7" id="KW-0175">Coiled coil</keyword>
<keyword evidence="3" id="KW-0963">Cytoplasm</keyword>
<dbReference type="RefSeq" id="WP_011163047.1">
    <property type="nucleotide sequence ID" value="NC_005363.1"/>
</dbReference>
<dbReference type="AlphaFoldDB" id="Q6MQK2"/>
<evidence type="ECO:0000256" key="3">
    <source>
        <dbReference type="ARBA" id="ARBA00022490"/>
    </source>
</evidence>
<evidence type="ECO:0000256" key="6">
    <source>
        <dbReference type="ARBA" id="ARBA00023306"/>
    </source>
</evidence>
<dbReference type="PANTHER" id="PTHR35794">
    <property type="entry name" value="CELL DIVISION PROTEIN DIVIVA"/>
    <property type="match status" value="1"/>
</dbReference>
<sequence>MRITPIDIAHKSFGKKMMGLDADEVMDFLQQIAAQMESLIQERNTLKEAIREKELSLMEYKERDQVLKETIATATQMADRLRQDADREAKLIIADAQQKAEIITRDSRDSLKKMYQEVTELKRVRMQFEANLKALAQAHLSLLEQGEKYMPQAQLPNHNIVNGNGAGRSPNVSPLSAE</sequence>
<comment type="subcellular location">
    <subcellularLocation>
        <location evidence="1">Cytoplasm</location>
    </subcellularLocation>
</comment>
<dbReference type="EMBL" id="BX842647">
    <property type="protein sequence ID" value="CAE78445.1"/>
    <property type="molecule type" value="Genomic_DNA"/>
</dbReference>
<dbReference type="STRING" id="264462.Bd0464"/>
<evidence type="ECO:0000256" key="4">
    <source>
        <dbReference type="ARBA" id="ARBA00022618"/>
    </source>
</evidence>
<gene>
    <name evidence="9" type="ordered locus">Bd0464</name>
</gene>
<dbReference type="GeneID" id="93011576"/>
<dbReference type="Gene3D" id="6.10.250.660">
    <property type="match status" value="1"/>
</dbReference>